<evidence type="ECO:0000313" key="4">
    <source>
        <dbReference type="EMBL" id="TXR57866.1"/>
    </source>
</evidence>
<comment type="caution">
    <text evidence="4">The sequence shown here is derived from an EMBL/GenBank/DDBJ whole genome shotgun (WGS) entry which is preliminary data.</text>
</comment>
<proteinExistence type="predicted"/>
<reference evidence="4 5" key="1">
    <citation type="submission" date="2019-07" db="EMBL/GenBank/DDBJ databases">
        <title>Quadrisphaera sp. strain DD2A genome sequencing and assembly.</title>
        <authorList>
            <person name="Kim I."/>
        </authorList>
    </citation>
    <scope>NUCLEOTIDE SEQUENCE [LARGE SCALE GENOMIC DNA]</scope>
    <source>
        <strain evidence="4 5">DD2A</strain>
    </source>
</reference>
<keyword evidence="2" id="KW-0472">Membrane</keyword>
<keyword evidence="5" id="KW-1185">Reference proteome</keyword>
<feature type="transmembrane region" description="Helical" evidence="2">
    <location>
        <begin position="32"/>
        <end position="53"/>
    </location>
</feature>
<feature type="compositionally biased region" description="Low complexity" evidence="1">
    <location>
        <begin position="11"/>
        <end position="20"/>
    </location>
</feature>
<keyword evidence="2" id="KW-0812">Transmembrane</keyword>
<evidence type="ECO:0000259" key="3">
    <source>
        <dbReference type="Pfam" id="PF07331"/>
    </source>
</evidence>
<dbReference type="InterPro" id="IPR009936">
    <property type="entry name" value="DUF1468"/>
</dbReference>
<feature type="transmembrane region" description="Helical" evidence="2">
    <location>
        <begin position="105"/>
        <end position="123"/>
    </location>
</feature>
<feature type="transmembrane region" description="Helical" evidence="2">
    <location>
        <begin position="153"/>
        <end position="177"/>
    </location>
</feature>
<sequence>MSTLDTPPETPAAAGAGAAPARRGRRLPVGELVVTTVLGGLGVFALVEAHTIAVPASSNAVGPRAFPYAVGAILVLSAVALLVAQLRGDRGEVEGGEDVDTSGGADWVAVAKLTGAFAALVVLVEPLGWPIAASLMFGGTAWALGARPWWRALLVAAVLNTVVHIVFTQVLGVYLPAGPLEGVVGFG</sequence>
<dbReference type="AlphaFoldDB" id="A0A5C8ZLK9"/>
<feature type="transmembrane region" description="Helical" evidence="2">
    <location>
        <begin position="129"/>
        <end position="146"/>
    </location>
</feature>
<name>A0A5C8ZLK9_9ACTN</name>
<gene>
    <name evidence="4" type="ORF">FMM08_01050</name>
</gene>
<dbReference type="EMBL" id="VKAC01000001">
    <property type="protein sequence ID" value="TXR57866.1"/>
    <property type="molecule type" value="Genomic_DNA"/>
</dbReference>
<keyword evidence="2" id="KW-1133">Transmembrane helix</keyword>
<feature type="region of interest" description="Disordered" evidence="1">
    <location>
        <begin position="1"/>
        <end position="20"/>
    </location>
</feature>
<feature type="transmembrane region" description="Helical" evidence="2">
    <location>
        <begin position="65"/>
        <end position="84"/>
    </location>
</feature>
<protein>
    <submittedName>
        <fullName evidence="4">Tripartite tricarboxylate transporter TctB family protein</fullName>
    </submittedName>
</protein>
<evidence type="ECO:0000256" key="2">
    <source>
        <dbReference type="SAM" id="Phobius"/>
    </source>
</evidence>
<evidence type="ECO:0000256" key="1">
    <source>
        <dbReference type="SAM" id="MobiDB-lite"/>
    </source>
</evidence>
<dbReference type="RefSeq" id="WP_147924477.1">
    <property type="nucleotide sequence ID" value="NZ_VKAC01000001.1"/>
</dbReference>
<feature type="domain" description="DUF1468" evidence="3">
    <location>
        <begin position="36"/>
        <end position="176"/>
    </location>
</feature>
<evidence type="ECO:0000313" key="5">
    <source>
        <dbReference type="Proteomes" id="UP000321234"/>
    </source>
</evidence>
<dbReference type="Proteomes" id="UP000321234">
    <property type="component" value="Unassembled WGS sequence"/>
</dbReference>
<organism evidence="4 5">
    <name type="scientific">Quadrisphaera setariae</name>
    <dbReference type="NCBI Taxonomy" id="2593304"/>
    <lineage>
        <taxon>Bacteria</taxon>
        <taxon>Bacillati</taxon>
        <taxon>Actinomycetota</taxon>
        <taxon>Actinomycetes</taxon>
        <taxon>Kineosporiales</taxon>
        <taxon>Kineosporiaceae</taxon>
        <taxon>Quadrisphaera</taxon>
    </lineage>
</organism>
<dbReference type="OrthoDB" id="5119225at2"/>
<dbReference type="Pfam" id="PF07331">
    <property type="entry name" value="TctB"/>
    <property type="match status" value="1"/>
</dbReference>
<accession>A0A5C8ZLK9</accession>